<protein>
    <submittedName>
        <fullName evidence="1">Putative lipoprotein</fullName>
    </submittedName>
</protein>
<keyword evidence="1" id="KW-0449">Lipoprotein</keyword>
<name>A0A0S4TZS2_RALSL</name>
<dbReference type="SUPFAM" id="SSF56935">
    <property type="entry name" value="Porins"/>
    <property type="match status" value="1"/>
</dbReference>
<evidence type="ECO:0000313" key="1">
    <source>
        <dbReference type="EMBL" id="CUV15498.1"/>
    </source>
</evidence>
<gene>
    <name evidence="1" type="ORF">RUN39_v1_1460003</name>
</gene>
<proteinExistence type="predicted"/>
<reference evidence="1" key="1">
    <citation type="submission" date="2015-10" db="EMBL/GenBank/DDBJ databases">
        <authorList>
            <person name="Gilbert D.G."/>
        </authorList>
    </citation>
    <scope>NUCLEOTIDE SEQUENCE</scope>
    <source>
        <strain evidence="1">Phyl III-seqv23</strain>
    </source>
</reference>
<accession>A0A0S4TZS2</accession>
<sequence length="371" mass="39132">MGVLCARSYASGGQGLCPRLAKTAMNPILRAGAAGAALLFPTFAFACATCGCALSTDAAMGYSAIPGWRISLDYTYLPQNQLRHGTGSITPAEVASINAAGGNQEVERQTINRNINLGISYSPNSSWNFSAIVPYIDRSHTTYGAATPDQLTPDNISGATVSGLGDVKLIASYQGFLPTHNLGVQLGVKLPTGRYGGQNVNTGATVGRNPVFFNSGPNAAGGQALDASLQPGAGSTDVILGAYYYQPVSQDFDAFINGQFQAAVMRRLRDEGADFRPGNLTTVSFGLRYEANPHVVPQLQFNVTHKNTDQGALADTVSTAGTVVYLSPGVTVSVMHNMLVYAFLQKALYSNLVGYQLFPRWSGTVGVSYAF</sequence>
<dbReference type="EMBL" id="LN899819">
    <property type="protein sequence ID" value="CUV15498.1"/>
    <property type="molecule type" value="Genomic_DNA"/>
</dbReference>
<organism evidence="1">
    <name type="scientific">Ralstonia solanacearum</name>
    <name type="common">Pseudomonas solanacearum</name>
    <dbReference type="NCBI Taxonomy" id="305"/>
    <lineage>
        <taxon>Bacteria</taxon>
        <taxon>Pseudomonadati</taxon>
        <taxon>Pseudomonadota</taxon>
        <taxon>Betaproteobacteria</taxon>
        <taxon>Burkholderiales</taxon>
        <taxon>Burkholderiaceae</taxon>
        <taxon>Ralstonia</taxon>
        <taxon>Ralstonia solanacearum species complex</taxon>
    </lineage>
</organism>
<dbReference type="AlphaFoldDB" id="A0A0S4TZS2"/>